<protein>
    <submittedName>
        <fullName evidence="4">Opioid growth factor receptor conserved region-domain-containing protein</fullName>
    </submittedName>
</protein>
<keyword evidence="4" id="KW-0675">Receptor</keyword>
<feature type="domain" description="Opioid growth factor receptor (OGFr) conserved" evidence="3">
    <location>
        <begin position="54"/>
        <end position="161"/>
    </location>
</feature>
<evidence type="ECO:0000259" key="3">
    <source>
        <dbReference type="Pfam" id="PF04664"/>
    </source>
</evidence>
<dbReference type="InterPro" id="IPR006757">
    <property type="entry name" value="OGF_rcpt"/>
</dbReference>
<proteinExistence type="inferred from homology"/>
<evidence type="ECO:0000313" key="4">
    <source>
        <dbReference type="EMBL" id="KAG9240564.1"/>
    </source>
</evidence>
<dbReference type="Proteomes" id="UP000887226">
    <property type="component" value="Unassembled WGS sequence"/>
</dbReference>
<organism evidence="4 5">
    <name type="scientific">Calycina marina</name>
    <dbReference type="NCBI Taxonomy" id="1763456"/>
    <lineage>
        <taxon>Eukaryota</taxon>
        <taxon>Fungi</taxon>
        <taxon>Dikarya</taxon>
        <taxon>Ascomycota</taxon>
        <taxon>Pezizomycotina</taxon>
        <taxon>Leotiomycetes</taxon>
        <taxon>Helotiales</taxon>
        <taxon>Pezizellaceae</taxon>
        <taxon>Calycina</taxon>
    </lineage>
</organism>
<dbReference type="PANTHER" id="PTHR14015">
    <property type="entry name" value="OPIOID GROWTH FACTOR RECEPTOR OGFR ZETA-TYPE OPIOID RECEPTOR"/>
    <property type="match status" value="1"/>
</dbReference>
<dbReference type="GO" id="GO:0140625">
    <property type="term" value="F:opioid growth factor receptor activity"/>
    <property type="evidence" value="ECO:0007669"/>
    <property type="project" value="InterPro"/>
</dbReference>
<feature type="region of interest" description="Disordered" evidence="2">
    <location>
        <begin position="226"/>
        <end position="251"/>
    </location>
</feature>
<dbReference type="InterPro" id="IPR039574">
    <property type="entry name" value="OGFr"/>
</dbReference>
<sequence length="251" mass="28512">MSHTSDNADASKYNFARSSRLRGHDSASLITFYDGTGADGNGRTLEQILGWGADRLEMSHDYIQTLFPLPEASGVNDRAPIINKQVFEAFRGSADLRQRLRDAFDKMLWFYGFELTGEQGSLVVKPGSNFRDHSKHWNTRFDHNHLRITRIIRCLRVLRLEGEAQAFYDTMSRTTTPSARSRMYWGRAMSRPLNIAPIIDDEDAEDRYDSIGPRFLYEFEEAKKTSEATASESGTEAAEVEKKNSEAVVPE</sequence>
<dbReference type="OrthoDB" id="9030204at2759"/>
<accession>A0A9P7YVH3</accession>
<dbReference type="GO" id="GO:0016020">
    <property type="term" value="C:membrane"/>
    <property type="evidence" value="ECO:0007669"/>
    <property type="project" value="InterPro"/>
</dbReference>
<dbReference type="EMBL" id="MU254406">
    <property type="protein sequence ID" value="KAG9240564.1"/>
    <property type="molecule type" value="Genomic_DNA"/>
</dbReference>
<keyword evidence="5" id="KW-1185">Reference proteome</keyword>
<reference evidence="4" key="1">
    <citation type="journal article" date="2021" name="IMA Fungus">
        <title>Genomic characterization of three marine fungi, including Emericellopsis atlantica sp. nov. with signatures of a generalist lifestyle and marine biomass degradation.</title>
        <authorList>
            <person name="Hagestad O.C."/>
            <person name="Hou L."/>
            <person name="Andersen J.H."/>
            <person name="Hansen E.H."/>
            <person name="Altermark B."/>
            <person name="Li C."/>
            <person name="Kuhnert E."/>
            <person name="Cox R.J."/>
            <person name="Crous P.W."/>
            <person name="Spatafora J.W."/>
            <person name="Lail K."/>
            <person name="Amirebrahimi M."/>
            <person name="Lipzen A."/>
            <person name="Pangilinan J."/>
            <person name="Andreopoulos W."/>
            <person name="Hayes R.D."/>
            <person name="Ng V."/>
            <person name="Grigoriev I.V."/>
            <person name="Jackson S.A."/>
            <person name="Sutton T.D.S."/>
            <person name="Dobson A.D.W."/>
            <person name="Rama T."/>
        </authorList>
    </citation>
    <scope>NUCLEOTIDE SEQUENCE</scope>
    <source>
        <strain evidence="4">TRa3180A</strain>
    </source>
</reference>
<dbReference type="Pfam" id="PF04664">
    <property type="entry name" value="OGFr_N"/>
    <property type="match status" value="1"/>
</dbReference>
<dbReference type="PANTHER" id="PTHR14015:SF2">
    <property type="entry name" value="OPIOID GROWTH FACTOR RECEPTOR (OGFR) CONSERVED DOMAIN-CONTAINING PROTEIN"/>
    <property type="match status" value="1"/>
</dbReference>
<evidence type="ECO:0000256" key="2">
    <source>
        <dbReference type="SAM" id="MobiDB-lite"/>
    </source>
</evidence>
<dbReference type="AlphaFoldDB" id="A0A9P7YVH3"/>
<comment type="caution">
    <text evidence="4">The sequence shown here is derived from an EMBL/GenBank/DDBJ whole genome shotgun (WGS) entry which is preliminary data.</text>
</comment>
<comment type="similarity">
    <text evidence="1">Belongs to the opioid growth factor receptor family.</text>
</comment>
<evidence type="ECO:0000313" key="5">
    <source>
        <dbReference type="Proteomes" id="UP000887226"/>
    </source>
</evidence>
<name>A0A9P7YVH3_9HELO</name>
<feature type="compositionally biased region" description="Low complexity" evidence="2">
    <location>
        <begin position="227"/>
        <end position="237"/>
    </location>
</feature>
<gene>
    <name evidence="4" type="ORF">BJ878DRAFT_281695</name>
</gene>
<evidence type="ECO:0000256" key="1">
    <source>
        <dbReference type="ARBA" id="ARBA00010365"/>
    </source>
</evidence>